<dbReference type="Proteomes" id="UP000035760">
    <property type="component" value="Unassembled WGS sequence"/>
</dbReference>
<keyword evidence="3" id="KW-1185">Reference proteome</keyword>
<feature type="transmembrane region" description="Helical" evidence="1">
    <location>
        <begin position="18"/>
        <end position="36"/>
    </location>
</feature>
<evidence type="ECO:0000256" key="1">
    <source>
        <dbReference type="SAM" id="Phobius"/>
    </source>
</evidence>
<organism evidence="2 3">
    <name type="scientific">Candidatus Competibacter denitrificans Run_A_D11</name>
    <dbReference type="NCBI Taxonomy" id="1400863"/>
    <lineage>
        <taxon>Bacteria</taxon>
        <taxon>Pseudomonadati</taxon>
        <taxon>Pseudomonadota</taxon>
        <taxon>Gammaproteobacteria</taxon>
        <taxon>Candidatus Competibacteraceae</taxon>
        <taxon>Candidatus Competibacter</taxon>
    </lineage>
</organism>
<proteinExistence type="predicted"/>
<keyword evidence="1" id="KW-1133">Transmembrane helix</keyword>
<evidence type="ECO:0000313" key="3">
    <source>
        <dbReference type="Proteomes" id="UP000035760"/>
    </source>
</evidence>
<name>W6ME19_9GAMM</name>
<reference evidence="2" key="2">
    <citation type="submission" date="2014-03" db="EMBL/GenBank/DDBJ databases">
        <title>Candidatus Competibacter-lineage genomes retrieved from metagenomes reveal functional metabolic diversity.</title>
        <authorList>
            <person name="McIlroy S.J."/>
            <person name="Albertsen M."/>
            <person name="Andresen E.K."/>
            <person name="Saunders A.M."/>
            <person name="Kristiansen R."/>
            <person name="Stokholm-Bjerregaard M."/>
            <person name="Nielsen K.L."/>
            <person name="Nielsen P.H."/>
        </authorList>
    </citation>
    <scope>NUCLEOTIDE SEQUENCE</scope>
    <source>
        <strain evidence="2">Run_A_D11</strain>
    </source>
</reference>
<dbReference type="EMBL" id="CBTJ020000076">
    <property type="protein sequence ID" value="CDI03843.1"/>
    <property type="molecule type" value="Genomic_DNA"/>
</dbReference>
<reference evidence="2" key="1">
    <citation type="submission" date="2013-07" db="EMBL/GenBank/DDBJ databases">
        <authorList>
            <person name="McIlroy S."/>
        </authorList>
    </citation>
    <scope>NUCLEOTIDE SEQUENCE [LARGE SCALE GENOMIC DNA]</scope>
    <source>
        <strain evidence="2">Run_A_D11</strain>
    </source>
</reference>
<keyword evidence="1" id="KW-0812">Transmembrane</keyword>
<gene>
    <name evidence="2" type="ORF">BN873_660077</name>
</gene>
<accession>W6ME19</accession>
<comment type="caution">
    <text evidence="2">The sequence shown here is derived from an EMBL/GenBank/DDBJ whole genome shotgun (WGS) entry which is preliminary data.</text>
</comment>
<feature type="transmembrane region" description="Helical" evidence="1">
    <location>
        <begin position="57"/>
        <end position="75"/>
    </location>
</feature>
<keyword evidence="1" id="KW-0472">Membrane</keyword>
<dbReference type="RefSeq" id="WP_139031735.1">
    <property type="nucleotide sequence ID" value="NZ_CBTJ020000076.1"/>
</dbReference>
<protein>
    <submittedName>
        <fullName evidence="2">Membrane protein</fullName>
    </submittedName>
</protein>
<evidence type="ECO:0000313" key="2">
    <source>
        <dbReference type="EMBL" id="CDI03843.1"/>
    </source>
</evidence>
<dbReference type="OrthoDB" id="7559942at2"/>
<dbReference type="STRING" id="1400863.BN873_660077"/>
<sequence length="163" mass="18539">MGNYYVVFDILDSGYKAWFFPAFGLVFIVVGIALFSSRNKVFLFDGNMNRSRKALPFLWFGFSILWTFSAFYSTYGEYAYLIDSVKKGYVERVEGKVENFKPMPLGGHKMERFCVQSTCFRYSEGIVTNGFNNSNANGGPIKEGLLVRITHVGDVIVKLEILK</sequence>
<dbReference type="AlphaFoldDB" id="W6ME19"/>